<evidence type="ECO:0000313" key="2">
    <source>
        <dbReference type="Proteomes" id="UP000886900"/>
    </source>
</evidence>
<name>A0ABS6Q2R1_9PSED</name>
<sequence>MPRQVIVNADDFGLSSSENAVILGAFQAGVISSATAMANMPAFEEACVLARQPLLLGRIGLHFNLTYGRPLSPSILTRSTFCDSQGVFNLSLPRHSLWLNRLDRDAVLEELEAQWQRCLDNGLRPSHIDSHQHVHNIWPIGEVVARFAARQGVPVRLARHLGNNLSVPKRVYKTLFNHRLNRLAGATAQYVCTPVDLRNVAMPIDGLLEIVVHPTPIGADFGDIYLNPGESLAHILEKRLPGIPRVSYAVVPRTLKDEQQYSIELHPLQP</sequence>
<accession>A0ABS6Q2R1</accession>
<organism evidence="1 2">
    <name type="scientific">Pseudomonas farris</name>
    <dbReference type="NCBI Taxonomy" id="2841207"/>
    <lineage>
        <taxon>Bacteria</taxon>
        <taxon>Pseudomonadati</taxon>
        <taxon>Pseudomonadota</taxon>
        <taxon>Gammaproteobacteria</taxon>
        <taxon>Pseudomonadales</taxon>
        <taxon>Pseudomonadaceae</taxon>
        <taxon>Pseudomonas</taxon>
    </lineage>
</organism>
<evidence type="ECO:0000313" key="1">
    <source>
        <dbReference type="EMBL" id="MBV4467008.1"/>
    </source>
</evidence>
<dbReference type="InterPro" id="IPR006879">
    <property type="entry name" value="YdjC-like"/>
</dbReference>
<dbReference type="PANTHER" id="PTHR31609">
    <property type="entry name" value="YDJC DEACETYLASE FAMILY MEMBER"/>
    <property type="match status" value="1"/>
</dbReference>
<proteinExistence type="predicted"/>
<dbReference type="Pfam" id="PF04794">
    <property type="entry name" value="YdjC"/>
    <property type="match status" value="1"/>
</dbReference>
<gene>
    <name evidence="1" type="ORF">KVG95_27215</name>
</gene>
<dbReference type="RefSeq" id="WP_217858603.1">
    <property type="nucleotide sequence ID" value="NZ_JAHSTV010000016.1"/>
</dbReference>
<protein>
    <submittedName>
        <fullName evidence="1">ChbG/HpnK family deacetylase</fullName>
    </submittedName>
</protein>
<dbReference type="Proteomes" id="UP000886900">
    <property type="component" value="Unassembled WGS sequence"/>
</dbReference>
<comment type="caution">
    <text evidence="1">The sequence shown here is derived from an EMBL/GenBank/DDBJ whole genome shotgun (WGS) entry which is preliminary data.</text>
</comment>
<dbReference type="PANTHER" id="PTHR31609:SF1">
    <property type="entry name" value="CARBOHYDRATE DEACETYLASE"/>
    <property type="match status" value="1"/>
</dbReference>
<keyword evidence="2" id="KW-1185">Reference proteome</keyword>
<reference evidence="1" key="1">
    <citation type="submission" date="2021-06" db="EMBL/GenBank/DDBJ databases">
        <title>Updating the genus Pseudomonas: Description of 43 new species and partition of the Pseudomonas putida group.</title>
        <authorList>
            <person name="Girard L."/>
            <person name="Lood C."/>
            <person name="Vandamme P."/>
            <person name="Rokni-Zadeh H."/>
            <person name="Van Noort V."/>
            <person name="Hofte M."/>
            <person name="Lavigne R."/>
            <person name="De Mot R."/>
        </authorList>
    </citation>
    <scope>NUCLEOTIDE SEQUENCE</scope>
    <source>
        <strain evidence="1">SWRI79</strain>
    </source>
</reference>
<dbReference type="EMBL" id="JAHSTV010000016">
    <property type="protein sequence ID" value="MBV4467008.1"/>
    <property type="molecule type" value="Genomic_DNA"/>
</dbReference>